<dbReference type="RefSeq" id="YP_009101759.1">
    <property type="nucleotide sequence ID" value="NC_025447.1"/>
</dbReference>
<organism evidence="1 2">
    <name type="scientific">Escherichia phage 121Q</name>
    <dbReference type="NCBI Taxonomy" id="1555202"/>
    <lineage>
        <taxon>Viruses</taxon>
        <taxon>Duplodnaviria</taxon>
        <taxon>Heunggongvirae</taxon>
        <taxon>Uroviricota</taxon>
        <taxon>Caudoviricetes</taxon>
        <taxon>Asteriusvirus</taxon>
        <taxon>Asteriusvirus av121Q</taxon>
    </lineage>
</organism>
<accession>A0A097EX90</accession>
<proteinExistence type="predicted"/>
<name>A0A097EX90_9CAUD</name>
<evidence type="ECO:0000313" key="2">
    <source>
        <dbReference type="Proteomes" id="UP000029889"/>
    </source>
</evidence>
<dbReference type="GeneID" id="22111212"/>
<sequence length="66" mass="7451">MFKPNSNVGKKVQLLEDVSTLSGIFPRGHIMTIIAETSRGWDLEDADGNRILEAGFYGHREYKIID</sequence>
<protein>
    <submittedName>
        <fullName evidence="1">Uncharacterized protein</fullName>
    </submittedName>
</protein>
<keyword evidence="2" id="KW-1185">Reference proteome</keyword>
<dbReference type="Proteomes" id="UP000029889">
    <property type="component" value="Segment"/>
</dbReference>
<dbReference type="KEGG" id="vg:22111212"/>
<evidence type="ECO:0000313" key="1">
    <source>
        <dbReference type="EMBL" id="AIT14062.1"/>
    </source>
</evidence>
<reference evidence="1 2" key="1">
    <citation type="submission" date="2014-09" db="EMBL/GenBank/DDBJ databases">
        <authorList>
            <person name="Lapin J.S."/>
            <person name="Pope W.H."/>
            <person name="Hua J."/>
            <person name="Ford M.E."/>
            <person name="Conway J.F."/>
            <person name="Hatfull G.F."/>
            <person name="Hendrix R.W."/>
        </authorList>
    </citation>
    <scope>NUCLEOTIDE SEQUENCE [LARGE SCALE GENOMIC DNA]</scope>
</reference>
<dbReference type="EMBL" id="KM507819">
    <property type="protein sequence ID" value="AIT14062.1"/>
    <property type="molecule type" value="Genomic_DNA"/>
</dbReference>
<dbReference type="OrthoDB" id="37054at10239"/>
<gene>
    <name evidence="1" type="primary">172</name>
    <name evidence="1" type="ORF">PBI_121Q_172</name>
</gene>